<keyword evidence="3" id="KW-1185">Reference proteome</keyword>
<feature type="region of interest" description="Disordered" evidence="1">
    <location>
        <begin position="123"/>
        <end position="152"/>
    </location>
</feature>
<reference evidence="2 3" key="1">
    <citation type="submission" date="2015-09" db="EMBL/GenBank/DDBJ databases">
        <title>Draft genome of the parasitic nematode Teladorsagia circumcincta isolate WARC Sus (inbred).</title>
        <authorList>
            <person name="Mitreva M."/>
        </authorList>
    </citation>
    <scope>NUCLEOTIDE SEQUENCE [LARGE SCALE GENOMIC DNA]</scope>
    <source>
        <strain evidence="2 3">S</strain>
    </source>
</reference>
<evidence type="ECO:0000256" key="1">
    <source>
        <dbReference type="SAM" id="MobiDB-lite"/>
    </source>
</evidence>
<feature type="compositionally biased region" description="Basic and acidic residues" evidence="1">
    <location>
        <begin position="123"/>
        <end position="139"/>
    </location>
</feature>
<dbReference type="Proteomes" id="UP000230423">
    <property type="component" value="Unassembled WGS sequence"/>
</dbReference>
<accession>A0A2G9V475</accession>
<name>A0A2G9V475_TELCI</name>
<organism evidence="2 3">
    <name type="scientific">Teladorsagia circumcincta</name>
    <name type="common">Brown stomach worm</name>
    <name type="synonym">Ostertagia circumcincta</name>
    <dbReference type="NCBI Taxonomy" id="45464"/>
    <lineage>
        <taxon>Eukaryota</taxon>
        <taxon>Metazoa</taxon>
        <taxon>Ecdysozoa</taxon>
        <taxon>Nematoda</taxon>
        <taxon>Chromadorea</taxon>
        <taxon>Rhabditida</taxon>
        <taxon>Rhabditina</taxon>
        <taxon>Rhabditomorpha</taxon>
        <taxon>Strongyloidea</taxon>
        <taxon>Trichostrongylidae</taxon>
        <taxon>Teladorsagia</taxon>
    </lineage>
</organism>
<gene>
    <name evidence="2" type="ORF">TELCIR_00585</name>
</gene>
<sequence length="152" mass="17926">MLKETKRIGSEEDQVFRCRRLNKRSRAPRRSDLMILLRCWVLLLLFVSSTSFPLDDQPSPNAVLPEDEIFRKARRAPPKEKVLLLKPQWAWPFSSQTHGSSKNLVTIVKNIRGGRNALRWRKIAEQDERDRPLQQDQKRQQPKQPIIDEHHS</sequence>
<evidence type="ECO:0000313" key="3">
    <source>
        <dbReference type="Proteomes" id="UP000230423"/>
    </source>
</evidence>
<dbReference type="EMBL" id="KZ345003">
    <property type="protein sequence ID" value="PIO77311.1"/>
    <property type="molecule type" value="Genomic_DNA"/>
</dbReference>
<evidence type="ECO:0000313" key="2">
    <source>
        <dbReference type="EMBL" id="PIO77311.1"/>
    </source>
</evidence>
<dbReference type="AlphaFoldDB" id="A0A2G9V475"/>
<protein>
    <submittedName>
        <fullName evidence="2">Uncharacterized protein</fullName>
    </submittedName>
</protein>
<proteinExistence type="predicted"/>